<gene>
    <name evidence="2" type="primary">nad6</name>
</gene>
<geneLocation type="mitochondrion" evidence="2"/>
<name>K7S8I3_PTHPU</name>
<dbReference type="AlphaFoldDB" id="K7S8I3"/>
<feature type="transmembrane region" description="Helical" evidence="1">
    <location>
        <begin position="85"/>
        <end position="103"/>
    </location>
</feature>
<organism evidence="2">
    <name type="scientific">Pthirus pubis</name>
    <name type="common">Crab louse</name>
    <dbReference type="NCBI Taxonomy" id="121228"/>
    <lineage>
        <taxon>Eukaryota</taxon>
        <taxon>Metazoa</taxon>
        <taxon>Ecdysozoa</taxon>
        <taxon>Arthropoda</taxon>
        <taxon>Hexapoda</taxon>
        <taxon>Insecta</taxon>
        <taxon>Pterygota</taxon>
        <taxon>Neoptera</taxon>
        <taxon>Paraneoptera</taxon>
        <taxon>Psocodea</taxon>
        <taxon>Troctomorpha</taxon>
        <taxon>Phthiraptera</taxon>
        <taxon>Anoplura</taxon>
        <taxon>Pthiridae</taxon>
        <taxon>Pthirus</taxon>
    </lineage>
</organism>
<keyword evidence="2" id="KW-0496">Mitochondrion</keyword>
<keyword evidence="1" id="KW-0812">Transmembrane</keyword>
<evidence type="ECO:0000313" key="2">
    <source>
        <dbReference type="EMBL" id="AFV95290.1"/>
    </source>
</evidence>
<keyword evidence="1" id="KW-1133">Transmembrane helix</keyword>
<proteinExistence type="predicted"/>
<keyword evidence="1" id="KW-0472">Membrane</keyword>
<sequence length="163" mass="18096">MVKVLYLLSLVCLVYMSLTKSLVIMLLDMAFMGVIIKVLLSLYVTSNWPWLLLLLGVVGGLIVVISVILVVMPGPSALHWSVDKGSTVTFVLVLILAVAISYLDELDSFFSLTYSTCRLNMLSNSSFLYPEGVLVLLIGLLLMLPVMEVLLSFYGRSAIHYWE</sequence>
<feature type="transmembrane region" description="Helical" evidence="1">
    <location>
        <begin position="133"/>
        <end position="154"/>
    </location>
</feature>
<dbReference type="EMBL" id="JQ976018">
    <property type="protein sequence ID" value="AFV95290.1"/>
    <property type="molecule type" value="Genomic_DNA"/>
</dbReference>
<accession>K7S8I3</accession>
<reference evidence="2" key="1">
    <citation type="journal article" date="2012" name="Genome Biol. Evol.">
        <title>Evolution of extensively fragmented mitochondrial genomes in the lice of humans.</title>
        <authorList>
            <person name="Shao R."/>
            <person name="Zhu X.Q."/>
            <person name="Barker S.C."/>
            <person name="Herd K."/>
        </authorList>
    </citation>
    <scope>NUCLEOTIDE SEQUENCE</scope>
    <source>
        <strain evidence="2">B2182</strain>
    </source>
</reference>
<evidence type="ECO:0000256" key="1">
    <source>
        <dbReference type="SAM" id="Phobius"/>
    </source>
</evidence>
<protein>
    <submittedName>
        <fullName evidence="2">NADH dehydrogenase subunit 6</fullName>
    </submittedName>
</protein>
<feature type="transmembrane region" description="Helical" evidence="1">
    <location>
        <begin position="50"/>
        <end position="73"/>
    </location>
</feature>